<dbReference type="PANTHER" id="PTHR43727:SF2">
    <property type="entry name" value="GROUP IV DECARBOXYLASE"/>
    <property type="match status" value="1"/>
</dbReference>
<dbReference type="InterPro" id="IPR022643">
    <property type="entry name" value="De-COase2_C"/>
</dbReference>
<dbReference type="PANTHER" id="PTHR43727">
    <property type="entry name" value="DIAMINOPIMELATE DECARBOXYLASE"/>
    <property type="match status" value="1"/>
</dbReference>
<name>A0AA88Y3I1_PINIB</name>
<keyword evidence="5" id="KW-1185">Reference proteome</keyword>
<reference evidence="4" key="1">
    <citation type="submission" date="2019-08" db="EMBL/GenBank/DDBJ databases">
        <title>The improved chromosome-level genome for the pearl oyster Pinctada fucata martensii using PacBio sequencing and Hi-C.</title>
        <authorList>
            <person name="Zheng Z."/>
        </authorList>
    </citation>
    <scope>NUCLEOTIDE SEQUENCE</scope>
    <source>
        <strain evidence="4">ZZ-2019</strain>
        <tissue evidence="4">Adductor muscle</tissue>
    </source>
</reference>
<evidence type="ECO:0000256" key="1">
    <source>
        <dbReference type="ARBA" id="ARBA00001933"/>
    </source>
</evidence>
<evidence type="ECO:0000259" key="3">
    <source>
        <dbReference type="Pfam" id="PF00278"/>
    </source>
</evidence>
<evidence type="ECO:0000256" key="2">
    <source>
        <dbReference type="ARBA" id="ARBA00022898"/>
    </source>
</evidence>
<comment type="caution">
    <text evidence="4">The sequence shown here is derived from an EMBL/GenBank/DDBJ whole genome shotgun (WGS) entry which is preliminary data.</text>
</comment>
<evidence type="ECO:0000313" key="4">
    <source>
        <dbReference type="EMBL" id="KAK3097202.1"/>
    </source>
</evidence>
<feature type="domain" description="Orn/DAP/Arg decarboxylase 2 C-terminal" evidence="3">
    <location>
        <begin position="2"/>
        <end position="72"/>
    </location>
</feature>
<dbReference type="Gene3D" id="2.40.37.10">
    <property type="entry name" value="Lyase, Ornithine Decarboxylase, Chain A, domain 1"/>
    <property type="match status" value="1"/>
</dbReference>
<dbReference type="AlphaFoldDB" id="A0AA88Y3I1"/>
<dbReference type="GO" id="GO:0008836">
    <property type="term" value="F:diaminopimelate decarboxylase activity"/>
    <property type="evidence" value="ECO:0007669"/>
    <property type="project" value="TreeGrafter"/>
</dbReference>
<dbReference type="EMBL" id="VSWD01000007">
    <property type="protein sequence ID" value="KAK3097202.1"/>
    <property type="molecule type" value="Genomic_DNA"/>
</dbReference>
<dbReference type="SUPFAM" id="SSF50621">
    <property type="entry name" value="Alanine racemase C-terminal domain-like"/>
    <property type="match status" value="1"/>
</dbReference>
<accession>A0AA88Y3I1</accession>
<keyword evidence="2" id="KW-0663">Pyridoxal phosphate</keyword>
<dbReference type="Proteomes" id="UP001186944">
    <property type="component" value="Unassembled WGS sequence"/>
</dbReference>
<gene>
    <name evidence="4" type="ORF">FSP39_007405</name>
</gene>
<sequence>MVIDGSMTEVIRPCLYDAYHHIDLACPSQHEDTQKFVFDVVGPVCESADFLGKNRLMSTPHPGCGVAIFDVGAYCGSMASNYNLRIRPAEILISGSSSRLIRKPDTYEDLMRPYDPI</sequence>
<dbReference type="InterPro" id="IPR009006">
    <property type="entry name" value="Ala_racemase/Decarboxylase_C"/>
</dbReference>
<evidence type="ECO:0000313" key="5">
    <source>
        <dbReference type="Proteomes" id="UP001186944"/>
    </source>
</evidence>
<organism evidence="4 5">
    <name type="scientific">Pinctada imbricata</name>
    <name type="common">Atlantic pearl-oyster</name>
    <name type="synonym">Pinctada martensii</name>
    <dbReference type="NCBI Taxonomy" id="66713"/>
    <lineage>
        <taxon>Eukaryota</taxon>
        <taxon>Metazoa</taxon>
        <taxon>Spiralia</taxon>
        <taxon>Lophotrochozoa</taxon>
        <taxon>Mollusca</taxon>
        <taxon>Bivalvia</taxon>
        <taxon>Autobranchia</taxon>
        <taxon>Pteriomorphia</taxon>
        <taxon>Pterioida</taxon>
        <taxon>Pterioidea</taxon>
        <taxon>Pteriidae</taxon>
        <taxon>Pinctada</taxon>
    </lineage>
</organism>
<protein>
    <recommendedName>
        <fullName evidence="3">Orn/DAP/Arg decarboxylase 2 C-terminal domain-containing protein</fullName>
    </recommendedName>
</protein>
<dbReference type="Pfam" id="PF00278">
    <property type="entry name" value="Orn_DAP_Arg_deC"/>
    <property type="match status" value="1"/>
</dbReference>
<dbReference type="GO" id="GO:0009089">
    <property type="term" value="P:lysine biosynthetic process via diaminopimelate"/>
    <property type="evidence" value="ECO:0007669"/>
    <property type="project" value="TreeGrafter"/>
</dbReference>
<comment type="cofactor">
    <cofactor evidence="1">
        <name>pyridoxal 5'-phosphate</name>
        <dbReference type="ChEBI" id="CHEBI:597326"/>
    </cofactor>
</comment>
<proteinExistence type="predicted"/>